<gene>
    <name evidence="1" type="ORF">CR165_09290</name>
</gene>
<protein>
    <submittedName>
        <fullName evidence="1">Uncharacterized protein</fullName>
    </submittedName>
</protein>
<comment type="caution">
    <text evidence="1">The sequence shown here is derived from an EMBL/GenBank/DDBJ whole genome shotgun (WGS) entry which is preliminary data.</text>
</comment>
<reference evidence="2" key="1">
    <citation type="submission" date="2017-10" db="EMBL/GenBank/DDBJ databases">
        <authorList>
            <person name="Toshchakov S.V."/>
            <person name="Goeva M.A."/>
        </authorList>
    </citation>
    <scope>NUCLEOTIDE SEQUENCE [LARGE SCALE GENOMIC DNA]</scope>
    <source>
        <strain evidence="2">JR1/69-1-13</strain>
    </source>
</reference>
<organism evidence="1 2">
    <name type="scientific">Teichococcus aestuarii</name>
    <dbReference type="NCBI Taxonomy" id="568898"/>
    <lineage>
        <taxon>Bacteria</taxon>
        <taxon>Pseudomonadati</taxon>
        <taxon>Pseudomonadota</taxon>
        <taxon>Alphaproteobacteria</taxon>
        <taxon>Acetobacterales</taxon>
        <taxon>Roseomonadaceae</taxon>
        <taxon>Roseomonas</taxon>
    </lineage>
</organism>
<accession>A0A2U1V626</accession>
<dbReference type="Proteomes" id="UP000245048">
    <property type="component" value="Unassembled WGS sequence"/>
</dbReference>
<evidence type="ECO:0000313" key="2">
    <source>
        <dbReference type="Proteomes" id="UP000245048"/>
    </source>
</evidence>
<keyword evidence="2" id="KW-1185">Reference proteome</keyword>
<evidence type="ECO:0000313" key="1">
    <source>
        <dbReference type="EMBL" id="PWC29346.1"/>
    </source>
</evidence>
<name>A0A2U1V626_9PROT</name>
<proteinExistence type="predicted"/>
<sequence>MLAQVGSAAPPPVQPAAPSLLAALGGSFAPLNAAPPAPASLAGLLRSLAAPAPPPAAAPGSSRLAEILGGLRPSDQG</sequence>
<dbReference type="EMBL" id="PDOA01000004">
    <property type="protein sequence ID" value="PWC29346.1"/>
    <property type="molecule type" value="Genomic_DNA"/>
</dbReference>
<dbReference type="AlphaFoldDB" id="A0A2U1V626"/>